<dbReference type="PROSITE" id="PS50158">
    <property type="entry name" value="ZF_CCHC"/>
    <property type="match status" value="1"/>
</dbReference>
<feature type="domain" description="CCHC-type" evidence="3">
    <location>
        <begin position="70"/>
        <end position="85"/>
    </location>
</feature>
<dbReference type="InterPro" id="IPR001878">
    <property type="entry name" value="Znf_CCHC"/>
</dbReference>
<keyword evidence="1" id="KW-0862">Zinc</keyword>
<reference evidence="4" key="1">
    <citation type="submission" date="2023-08" db="EMBL/GenBank/DDBJ databases">
        <title>A de novo genome assembly of Solanum verrucosum Schlechtendal, a Mexican diploid species geographically isolated from the other diploid A-genome species in potato relatives.</title>
        <authorList>
            <person name="Hosaka K."/>
        </authorList>
    </citation>
    <scope>NUCLEOTIDE SEQUENCE</scope>
    <source>
        <tissue evidence="4">Young leaves</tissue>
    </source>
</reference>
<keyword evidence="5" id="KW-1185">Reference proteome</keyword>
<name>A0AAF0U077_SOLVR</name>
<protein>
    <recommendedName>
        <fullName evidence="3">CCHC-type domain-containing protein</fullName>
    </recommendedName>
</protein>
<evidence type="ECO:0000313" key="5">
    <source>
        <dbReference type="Proteomes" id="UP001234989"/>
    </source>
</evidence>
<keyword evidence="1" id="KW-0479">Metal-binding</keyword>
<gene>
    <name evidence="4" type="ORF">MTR67_027623</name>
</gene>
<evidence type="ECO:0000256" key="1">
    <source>
        <dbReference type="PROSITE-ProRule" id="PRU00047"/>
    </source>
</evidence>
<feature type="region of interest" description="Disordered" evidence="2">
    <location>
        <begin position="82"/>
        <end position="145"/>
    </location>
</feature>
<dbReference type="GO" id="GO:0003676">
    <property type="term" value="F:nucleic acid binding"/>
    <property type="evidence" value="ECO:0007669"/>
    <property type="project" value="InterPro"/>
</dbReference>
<dbReference type="AlphaFoldDB" id="A0AAF0U077"/>
<evidence type="ECO:0000259" key="3">
    <source>
        <dbReference type="PROSITE" id="PS50158"/>
    </source>
</evidence>
<dbReference type="GO" id="GO:0008270">
    <property type="term" value="F:zinc ion binding"/>
    <property type="evidence" value="ECO:0007669"/>
    <property type="project" value="UniProtKB-KW"/>
</dbReference>
<dbReference type="Proteomes" id="UP001234989">
    <property type="component" value="Chromosome 6"/>
</dbReference>
<dbReference type="EMBL" id="CP133617">
    <property type="protein sequence ID" value="WMV34238.1"/>
    <property type="molecule type" value="Genomic_DNA"/>
</dbReference>
<evidence type="ECO:0000256" key="2">
    <source>
        <dbReference type="SAM" id="MobiDB-lite"/>
    </source>
</evidence>
<organism evidence="4 5">
    <name type="scientific">Solanum verrucosum</name>
    <dbReference type="NCBI Taxonomy" id="315347"/>
    <lineage>
        <taxon>Eukaryota</taxon>
        <taxon>Viridiplantae</taxon>
        <taxon>Streptophyta</taxon>
        <taxon>Embryophyta</taxon>
        <taxon>Tracheophyta</taxon>
        <taxon>Spermatophyta</taxon>
        <taxon>Magnoliopsida</taxon>
        <taxon>eudicotyledons</taxon>
        <taxon>Gunneridae</taxon>
        <taxon>Pentapetalae</taxon>
        <taxon>asterids</taxon>
        <taxon>lamiids</taxon>
        <taxon>Solanales</taxon>
        <taxon>Solanaceae</taxon>
        <taxon>Solanoideae</taxon>
        <taxon>Solaneae</taxon>
        <taxon>Solanum</taxon>
    </lineage>
</organism>
<dbReference type="InterPro" id="IPR036875">
    <property type="entry name" value="Znf_CCHC_sf"/>
</dbReference>
<dbReference type="Pfam" id="PF00098">
    <property type="entry name" value="zf-CCHC"/>
    <property type="match status" value="1"/>
</dbReference>
<keyword evidence="1" id="KW-0863">Zinc-finger</keyword>
<dbReference type="Gene3D" id="4.10.60.10">
    <property type="entry name" value="Zinc finger, CCHC-type"/>
    <property type="match status" value="1"/>
</dbReference>
<dbReference type="SUPFAM" id="SSF57756">
    <property type="entry name" value="Retrovirus zinc finger-like domains"/>
    <property type="match status" value="1"/>
</dbReference>
<evidence type="ECO:0000313" key="4">
    <source>
        <dbReference type="EMBL" id="WMV34238.1"/>
    </source>
</evidence>
<sequence length="145" mass="15430">MVKDMRSKQILFVAGLGCLSSKEGRATMLIRDMDISRLMGSVAQGGSKPLACAKCGRNHLGICREGSTGCFKCRQTGHFMRDCPKNKQGNGNEGNKSQFSSIAPPDWASPSGATFGTGGGANHLFTINSRQEQKDSPDVVTSKGM</sequence>
<feature type="compositionally biased region" description="Low complexity" evidence="2">
    <location>
        <begin position="86"/>
        <end position="96"/>
    </location>
</feature>
<dbReference type="SMART" id="SM00343">
    <property type="entry name" value="ZnF_C2HC"/>
    <property type="match status" value="1"/>
</dbReference>
<proteinExistence type="predicted"/>
<accession>A0AAF0U077</accession>